<feature type="transmembrane region" description="Helical" evidence="1">
    <location>
        <begin position="92"/>
        <end position="110"/>
    </location>
</feature>
<evidence type="ECO:0000313" key="2">
    <source>
        <dbReference type="EMBL" id="GAH13972.1"/>
    </source>
</evidence>
<dbReference type="EMBL" id="BART01038084">
    <property type="protein sequence ID" value="GAH13972.1"/>
    <property type="molecule type" value="Genomic_DNA"/>
</dbReference>
<comment type="caution">
    <text evidence="2">The sequence shown here is derived from an EMBL/GenBank/DDBJ whole genome shotgun (WGS) entry which is preliminary data.</text>
</comment>
<evidence type="ECO:0000256" key="1">
    <source>
        <dbReference type="SAM" id="Phobius"/>
    </source>
</evidence>
<feature type="non-terminal residue" evidence="2">
    <location>
        <position position="1"/>
    </location>
</feature>
<reference evidence="2" key="1">
    <citation type="journal article" date="2014" name="Front. Microbiol.">
        <title>High frequency of phylogenetically diverse reductive dehalogenase-homologous genes in deep subseafloor sedimentary metagenomes.</title>
        <authorList>
            <person name="Kawai M."/>
            <person name="Futagami T."/>
            <person name="Toyoda A."/>
            <person name="Takaki Y."/>
            <person name="Nishi S."/>
            <person name="Hori S."/>
            <person name="Arai W."/>
            <person name="Tsubouchi T."/>
            <person name="Morono Y."/>
            <person name="Uchiyama I."/>
            <person name="Ito T."/>
            <person name="Fujiyama A."/>
            <person name="Inagaki F."/>
            <person name="Takami H."/>
        </authorList>
    </citation>
    <scope>NUCLEOTIDE SEQUENCE</scope>
    <source>
        <strain evidence="2">Expedition CK06-06</strain>
    </source>
</reference>
<feature type="transmembrane region" description="Helical" evidence="1">
    <location>
        <begin position="36"/>
        <end position="57"/>
    </location>
</feature>
<feature type="transmembrane region" description="Helical" evidence="1">
    <location>
        <begin position="64"/>
        <end position="86"/>
    </location>
</feature>
<gene>
    <name evidence="2" type="ORF">S01H4_63366</name>
</gene>
<dbReference type="AlphaFoldDB" id="X1D1H9"/>
<name>X1D1H9_9ZZZZ</name>
<proteinExistence type="predicted"/>
<keyword evidence="1" id="KW-0812">Transmembrane</keyword>
<protein>
    <recommendedName>
        <fullName evidence="3">Lipopolysaccharide biosynthesis protein</fullName>
    </recommendedName>
</protein>
<feature type="transmembrane region" description="Helical" evidence="1">
    <location>
        <begin position="7"/>
        <end position="30"/>
    </location>
</feature>
<keyword evidence="1" id="KW-0472">Membrane</keyword>
<accession>X1D1H9</accession>
<keyword evidence="1" id="KW-1133">Transmembrane helix</keyword>
<sequence>NDARDYVGLNVASAAIGLAIVGMLTIFMQYDPLTSTLVFLVALSKCVECISQTYLGLMQRYERLDYCATSFMIKGIGTVVAFAALLYTTGSFPIAMLGLITVWIGAFYFWDTRIASTLHGASSVIMPRFSLQLTSQLARR</sequence>
<feature type="non-terminal residue" evidence="2">
    <location>
        <position position="140"/>
    </location>
</feature>
<organism evidence="2">
    <name type="scientific">marine sediment metagenome</name>
    <dbReference type="NCBI Taxonomy" id="412755"/>
    <lineage>
        <taxon>unclassified sequences</taxon>
        <taxon>metagenomes</taxon>
        <taxon>ecological metagenomes</taxon>
    </lineage>
</organism>
<evidence type="ECO:0008006" key="3">
    <source>
        <dbReference type="Google" id="ProtNLM"/>
    </source>
</evidence>